<dbReference type="AlphaFoldDB" id="A0A8J2KCR3"/>
<accession>A0A8J2KCR3</accession>
<dbReference type="EMBL" id="CAJVCH010316165">
    <property type="protein sequence ID" value="CAG7786353.1"/>
    <property type="molecule type" value="Genomic_DNA"/>
</dbReference>
<protein>
    <submittedName>
        <fullName evidence="2">Uncharacterized protein</fullName>
    </submittedName>
</protein>
<dbReference type="Proteomes" id="UP000708208">
    <property type="component" value="Unassembled WGS sequence"/>
</dbReference>
<gene>
    <name evidence="2" type="ORF">AFUS01_LOCUS24925</name>
</gene>
<evidence type="ECO:0000313" key="2">
    <source>
        <dbReference type="EMBL" id="CAG7786353.1"/>
    </source>
</evidence>
<proteinExistence type="predicted"/>
<feature type="compositionally biased region" description="Polar residues" evidence="1">
    <location>
        <begin position="75"/>
        <end position="87"/>
    </location>
</feature>
<keyword evidence="3" id="KW-1185">Reference proteome</keyword>
<feature type="non-terminal residue" evidence="2">
    <location>
        <position position="1"/>
    </location>
</feature>
<evidence type="ECO:0000256" key="1">
    <source>
        <dbReference type="SAM" id="MobiDB-lite"/>
    </source>
</evidence>
<name>A0A8J2KCR3_9HEXA</name>
<reference evidence="2" key="1">
    <citation type="submission" date="2021-06" db="EMBL/GenBank/DDBJ databases">
        <authorList>
            <person name="Hodson N. C."/>
            <person name="Mongue J. A."/>
            <person name="Jaron S. K."/>
        </authorList>
    </citation>
    <scope>NUCLEOTIDE SEQUENCE</scope>
</reference>
<organism evidence="2 3">
    <name type="scientific">Allacma fusca</name>
    <dbReference type="NCBI Taxonomy" id="39272"/>
    <lineage>
        <taxon>Eukaryota</taxon>
        <taxon>Metazoa</taxon>
        <taxon>Ecdysozoa</taxon>
        <taxon>Arthropoda</taxon>
        <taxon>Hexapoda</taxon>
        <taxon>Collembola</taxon>
        <taxon>Symphypleona</taxon>
        <taxon>Sminthuridae</taxon>
        <taxon>Allacma</taxon>
    </lineage>
</organism>
<feature type="region of interest" description="Disordered" evidence="1">
    <location>
        <begin position="56"/>
        <end position="94"/>
    </location>
</feature>
<evidence type="ECO:0000313" key="3">
    <source>
        <dbReference type="Proteomes" id="UP000708208"/>
    </source>
</evidence>
<comment type="caution">
    <text evidence="2">The sequence shown here is derived from an EMBL/GenBank/DDBJ whole genome shotgun (WGS) entry which is preliminary data.</text>
</comment>
<sequence length="180" mass="20534">MEYYDRWCSHPPFWDFVTLGRSMSNPAVSCMADNETHPIMAEAVPPGADVVDLDSDEEEGQLGTTSSIPCKRSRQSSGVQQMQNGSILQEPPRPDVPGVITLTTALLPAHDRISYIKKFWEMRRDRHYFTLRNVLNLKQRAVEAVEMILGMQGKTPEVQNLDRIFWCTYYLWPGKSVTGR</sequence>